<organism evidence="3 4">
    <name type="scientific">Roseivirga misakiensis</name>
    <dbReference type="NCBI Taxonomy" id="1563681"/>
    <lineage>
        <taxon>Bacteria</taxon>
        <taxon>Pseudomonadati</taxon>
        <taxon>Bacteroidota</taxon>
        <taxon>Cytophagia</taxon>
        <taxon>Cytophagales</taxon>
        <taxon>Roseivirgaceae</taxon>
        <taxon>Roseivirga</taxon>
    </lineage>
</organism>
<gene>
    <name evidence="3" type="ORF">BFP71_14795</name>
</gene>
<dbReference type="STRING" id="1563681.BFP71_14795"/>
<evidence type="ECO:0000259" key="2">
    <source>
        <dbReference type="Pfam" id="PF13648"/>
    </source>
</evidence>
<dbReference type="EMBL" id="MDGQ01000005">
    <property type="protein sequence ID" value="OEK04714.1"/>
    <property type="molecule type" value="Genomic_DNA"/>
</dbReference>
<dbReference type="InterPro" id="IPR024311">
    <property type="entry name" value="Lipocalin-like"/>
</dbReference>
<sequence length="159" mass="16978">MKNTTRFMRLLLLALVSTSLVLSCDPDDVNPADEIIGTWDVTNLSSVNCTDPDDNTANLITCVNEFGFEICGSATLVIDADGNFTTNFVTVITDLATNQSQTETESETSTYSIDGNKITICFDGDCETAIYTINGTTLTLSNDGPSSDGCESTISGTKR</sequence>
<reference evidence="3 4" key="1">
    <citation type="submission" date="2016-08" db="EMBL/GenBank/DDBJ databases">
        <title>Draft genome of Fabibacter sp. strain SK-8.</title>
        <authorList>
            <person name="Wong S.-K."/>
            <person name="Hamasaki K."/>
            <person name="Yoshizawa S."/>
        </authorList>
    </citation>
    <scope>NUCLEOTIDE SEQUENCE [LARGE SCALE GENOMIC DNA]</scope>
    <source>
        <strain evidence="3 4">SK-8</strain>
    </source>
</reference>
<dbReference type="Proteomes" id="UP000095552">
    <property type="component" value="Unassembled WGS sequence"/>
</dbReference>
<evidence type="ECO:0000313" key="3">
    <source>
        <dbReference type="EMBL" id="OEK04714.1"/>
    </source>
</evidence>
<comment type="caution">
    <text evidence="3">The sequence shown here is derived from an EMBL/GenBank/DDBJ whole genome shotgun (WGS) entry which is preliminary data.</text>
</comment>
<dbReference type="Pfam" id="PF13648">
    <property type="entry name" value="Lipocalin_4"/>
    <property type="match status" value="1"/>
</dbReference>
<accession>A0A1E5T013</accession>
<protein>
    <recommendedName>
        <fullName evidence="2">Lipocalin-like domain-containing protein</fullName>
    </recommendedName>
</protein>
<evidence type="ECO:0000256" key="1">
    <source>
        <dbReference type="SAM" id="SignalP"/>
    </source>
</evidence>
<keyword evidence="4" id="KW-1185">Reference proteome</keyword>
<keyword evidence="1" id="KW-0732">Signal</keyword>
<feature type="domain" description="Lipocalin-like" evidence="2">
    <location>
        <begin position="35"/>
        <end position="140"/>
    </location>
</feature>
<feature type="chain" id="PRO_5009185777" description="Lipocalin-like domain-containing protein" evidence="1">
    <location>
        <begin position="24"/>
        <end position="159"/>
    </location>
</feature>
<dbReference type="PROSITE" id="PS51257">
    <property type="entry name" value="PROKAR_LIPOPROTEIN"/>
    <property type="match status" value="1"/>
</dbReference>
<proteinExistence type="predicted"/>
<evidence type="ECO:0000313" key="4">
    <source>
        <dbReference type="Proteomes" id="UP000095552"/>
    </source>
</evidence>
<feature type="signal peptide" evidence="1">
    <location>
        <begin position="1"/>
        <end position="23"/>
    </location>
</feature>
<dbReference type="RefSeq" id="WP_069836219.1">
    <property type="nucleotide sequence ID" value="NZ_MDGQ01000005.1"/>
</dbReference>
<dbReference type="AlphaFoldDB" id="A0A1E5T013"/>
<name>A0A1E5T013_9BACT</name>